<evidence type="ECO:0000256" key="1">
    <source>
        <dbReference type="SAM" id="MobiDB-lite"/>
    </source>
</evidence>
<dbReference type="InterPro" id="IPR032675">
    <property type="entry name" value="LRR_dom_sf"/>
</dbReference>
<dbReference type="Gene3D" id="3.80.10.10">
    <property type="entry name" value="Ribonuclease Inhibitor"/>
    <property type="match status" value="2"/>
</dbReference>
<feature type="region of interest" description="Disordered" evidence="1">
    <location>
        <begin position="329"/>
        <end position="352"/>
    </location>
</feature>
<dbReference type="AlphaFoldDB" id="A0A9W7KRP8"/>
<comment type="caution">
    <text evidence="2">The sequence shown here is derived from an EMBL/GenBank/DDBJ whole genome shotgun (WGS) entry which is preliminary data.</text>
</comment>
<dbReference type="PANTHER" id="PTHR45661:SF3">
    <property type="entry name" value="IG-LIKE DOMAIN-CONTAINING PROTEIN"/>
    <property type="match status" value="1"/>
</dbReference>
<dbReference type="EMBL" id="BRXZ01000306">
    <property type="protein sequence ID" value="GMI09259.1"/>
    <property type="molecule type" value="Genomic_DNA"/>
</dbReference>
<dbReference type="PANTHER" id="PTHR45661">
    <property type="entry name" value="SURFACE ANTIGEN"/>
    <property type="match status" value="1"/>
</dbReference>
<dbReference type="Proteomes" id="UP001165082">
    <property type="component" value="Unassembled WGS sequence"/>
</dbReference>
<organism evidence="2 3">
    <name type="scientific">Triparma retinervis</name>
    <dbReference type="NCBI Taxonomy" id="2557542"/>
    <lineage>
        <taxon>Eukaryota</taxon>
        <taxon>Sar</taxon>
        <taxon>Stramenopiles</taxon>
        <taxon>Ochrophyta</taxon>
        <taxon>Bolidophyceae</taxon>
        <taxon>Parmales</taxon>
        <taxon>Triparmaceae</taxon>
        <taxon>Triparma</taxon>
    </lineage>
</organism>
<accession>A0A9W7KRP8</accession>
<dbReference type="SUPFAM" id="SSF52058">
    <property type="entry name" value="L domain-like"/>
    <property type="match status" value="1"/>
</dbReference>
<keyword evidence="3" id="KW-1185">Reference proteome</keyword>
<feature type="non-terminal residue" evidence="2">
    <location>
        <position position="352"/>
    </location>
</feature>
<proteinExistence type="predicted"/>
<gene>
    <name evidence="2" type="ORF">TrRE_jg12410</name>
</gene>
<dbReference type="InterPro" id="IPR026906">
    <property type="entry name" value="LRR_5"/>
</dbReference>
<reference evidence="2" key="1">
    <citation type="submission" date="2022-07" db="EMBL/GenBank/DDBJ databases">
        <title>Genome analysis of Parmales, a sister group of diatoms, reveals the evolutionary specialization of diatoms from phago-mixotrophs to photoautotrophs.</title>
        <authorList>
            <person name="Ban H."/>
            <person name="Sato S."/>
            <person name="Yoshikawa S."/>
            <person name="Kazumasa Y."/>
            <person name="Nakamura Y."/>
            <person name="Ichinomiya M."/>
            <person name="Saitoh K."/>
            <person name="Sato N."/>
            <person name="Blanc-Mathieu R."/>
            <person name="Endo H."/>
            <person name="Kuwata A."/>
            <person name="Ogata H."/>
        </authorList>
    </citation>
    <scope>NUCLEOTIDE SEQUENCE</scope>
</reference>
<dbReference type="InterPro" id="IPR053139">
    <property type="entry name" value="Surface_bspA-like"/>
</dbReference>
<feature type="compositionally biased region" description="Gly residues" evidence="1">
    <location>
        <begin position="329"/>
        <end position="341"/>
    </location>
</feature>
<sequence length="352" mass="38073">MHGNEPTVHVIISDPTVKQLCQSHVGTFHSCGRLSRFTAPHLEEIGPKAFMCCRNLVDVSLASCKFVDDDAFGGYTNPILWGQWNRQLTISLPSIEAISPCAFTTHRTNACEVVVPLVVNDLAKDFGGNWYTVKFALDKLSRVMKNVCGAMVKLEVTDPNVTGLGQGGTVGMFAGSGLQALSLEHVAEVGALTFLDCSHLKEVSLPNATIIGSNAFGLCMDIERFHSPKVTTVKSKAFKCGSFPKIHLPLATNIEEAAFEDCWDLRHVSIHPDAVVAKRAFESCACLEVLAGIIRKANMGEDIRERERRVSVFAGMMEMQRRADGGVGWGGNAGGAAGGGEPTVIQPKWDRN</sequence>
<dbReference type="Pfam" id="PF13306">
    <property type="entry name" value="LRR_5"/>
    <property type="match status" value="2"/>
</dbReference>
<name>A0A9W7KRP8_9STRA</name>
<evidence type="ECO:0000313" key="3">
    <source>
        <dbReference type="Proteomes" id="UP001165082"/>
    </source>
</evidence>
<dbReference type="OrthoDB" id="10678005at2759"/>
<evidence type="ECO:0000313" key="2">
    <source>
        <dbReference type="EMBL" id="GMI09259.1"/>
    </source>
</evidence>
<protein>
    <submittedName>
        <fullName evidence="2">Uncharacterized protein</fullName>
    </submittedName>
</protein>